<dbReference type="CDD" id="cd07821">
    <property type="entry name" value="PYR_PYL_RCAR_like"/>
    <property type="match status" value="1"/>
</dbReference>
<dbReference type="OrthoDB" id="6024794at2"/>
<dbReference type="RefSeq" id="WP_050374009.1">
    <property type="nucleotide sequence ID" value="NZ_KQ257831.1"/>
</dbReference>
<comment type="caution">
    <text evidence="1">The sequence shown here is derived from an EMBL/GenBank/DDBJ whole genome shotgun (WGS) entry which is preliminary data.</text>
</comment>
<dbReference type="Gene3D" id="3.30.530.20">
    <property type="match status" value="1"/>
</dbReference>
<accession>A0A0L0JR35</accession>
<reference evidence="2" key="1">
    <citation type="submission" date="2014-07" db="EMBL/GenBank/DDBJ databases">
        <title>Genome sequencing of plant-pathogenic Streptomyces species.</title>
        <authorList>
            <person name="Harrison J."/>
            <person name="Sapp M."/>
            <person name="Thwaites R."/>
            <person name="Studholme D.J."/>
        </authorList>
    </citation>
    <scope>NUCLEOTIDE SEQUENCE [LARGE SCALE GENOMIC DNA]</scope>
    <source>
        <strain evidence="2">NCPPB 4445</strain>
    </source>
</reference>
<dbReference type="Proteomes" id="UP000037151">
    <property type="component" value="Unassembled WGS sequence"/>
</dbReference>
<name>A0A0L0JR35_9ACTN</name>
<dbReference type="SUPFAM" id="SSF55961">
    <property type="entry name" value="Bet v1-like"/>
    <property type="match status" value="1"/>
</dbReference>
<evidence type="ECO:0008006" key="3">
    <source>
        <dbReference type="Google" id="ProtNLM"/>
    </source>
</evidence>
<evidence type="ECO:0000313" key="2">
    <source>
        <dbReference type="Proteomes" id="UP000037151"/>
    </source>
</evidence>
<proteinExistence type="predicted"/>
<dbReference type="InterPro" id="IPR023393">
    <property type="entry name" value="START-like_dom_sf"/>
</dbReference>
<dbReference type="Pfam" id="PF10604">
    <property type="entry name" value="Polyketide_cyc2"/>
    <property type="match status" value="1"/>
</dbReference>
<dbReference type="InterPro" id="IPR019587">
    <property type="entry name" value="Polyketide_cyclase/dehydratase"/>
</dbReference>
<evidence type="ECO:0000313" key="1">
    <source>
        <dbReference type="EMBL" id="KND28212.1"/>
    </source>
</evidence>
<dbReference type="PATRIC" id="fig|42234.21.peg.6987"/>
<dbReference type="AlphaFoldDB" id="A0A0L0JR35"/>
<sequence length="144" mass="15332">MAQAYWSSVFTSSAGETWAVVRRFNGLPDWHPVIRASEIIGGGNGLTPGAVRVLTGVDGSIYRERLVALDDADRKLTYEIVEAPLPVRGYRSTLHVQPVSDTGGAFLSRHATFDPAEGTTAQEATAVLEAAYAPALAGLHTIIP</sequence>
<dbReference type="PANTHER" id="PTHR39332">
    <property type="entry name" value="BLL4707 PROTEIN"/>
    <property type="match status" value="1"/>
</dbReference>
<dbReference type="EMBL" id="JPPY01000191">
    <property type="protein sequence ID" value="KND28212.1"/>
    <property type="molecule type" value="Genomic_DNA"/>
</dbReference>
<protein>
    <recommendedName>
        <fullName evidence="3">Polyketide cyclase / dehydrase and lipid transport</fullName>
    </recommendedName>
</protein>
<dbReference type="PANTHER" id="PTHR39332:SF7">
    <property type="entry name" value="SRPBCC FAMILY PROTEIN"/>
    <property type="match status" value="1"/>
</dbReference>
<organism evidence="1 2">
    <name type="scientific">Streptomyces acidiscabies</name>
    <dbReference type="NCBI Taxonomy" id="42234"/>
    <lineage>
        <taxon>Bacteria</taxon>
        <taxon>Bacillati</taxon>
        <taxon>Actinomycetota</taxon>
        <taxon>Actinomycetes</taxon>
        <taxon>Kitasatosporales</taxon>
        <taxon>Streptomycetaceae</taxon>
        <taxon>Streptomyces</taxon>
    </lineage>
</organism>
<gene>
    <name evidence="1" type="ORF">IQ63_33910</name>
</gene>